<organism evidence="7 8">
    <name type="scientific">Burkholderia singularis</name>
    <dbReference type="NCBI Taxonomy" id="1503053"/>
    <lineage>
        <taxon>Bacteria</taxon>
        <taxon>Pseudomonadati</taxon>
        <taxon>Pseudomonadota</taxon>
        <taxon>Betaproteobacteria</taxon>
        <taxon>Burkholderiales</taxon>
        <taxon>Burkholderiaceae</taxon>
        <taxon>Burkholderia</taxon>
        <taxon>pseudomallei group</taxon>
    </lineage>
</organism>
<evidence type="ECO:0000313" key="8">
    <source>
        <dbReference type="Proteomes" id="UP000062788"/>
    </source>
</evidence>
<evidence type="ECO:0000256" key="5">
    <source>
        <dbReference type="SAM" id="Phobius"/>
    </source>
</evidence>
<feature type="transmembrane region" description="Helical" evidence="5">
    <location>
        <begin position="284"/>
        <end position="306"/>
    </location>
</feature>
<dbReference type="GO" id="GO:0022857">
    <property type="term" value="F:transmembrane transporter activity"/>
    <property type="evidence" value="ECO:0007669"/>
    <property type="project" value="InterPro"/>
</dbReference>
<dbReference type="InterPro" id="IPR020846">
    <property type="entry name" value="MFS_dom"/>
</dbReference>
<name>A0A103E2Y5_9BURK</name>
<feature type="transmembrane region" description="Helical" evidence="5">
    <location>
        <begin position="150"/>
        <end position="172"/>
    </location>
</feature>
<protein>
    <submittedName>
        <fullName evidence="7">MFS transporter</fullName>
    </submittedName>
</protein>
<comment type="caution">
    <text evidence="7">The sequence shown here is derived from an EMBL/GenBank/DDBJ whole genome shotgun (WGS) entry which is preliminary data.</text>
</comment>
<dbReference type="AlphaFoldDB" id="A0A103E2Y5"/>
<dbReference type="Gene3D" id="1.20.1720.10">
    <property type="entry name" value="Multidrug resistance protein D"/>
    <property type="match status" value="1"/>
</dbReference>
<feature type="transmembrane region" description="Helical" evidence="5">
    <location>
        <begin position="379"/>
        <end position="400"/>
    </location>
</feature>
<feature type="transmembrane region" description="Helical" evidence="5">
    <location>
        <begin position="349"/>
        <end position="373"/>
    </location>
</feature>
<evidence type="ECO:0000256" key="2">
    <source>
        <dbReference type="ARBA" id="ARBA00022692"/>
    </source>
</evidence>
<dbReference type="GO" id="GO:0016020">
    <property type="term" value="C:membrane"/>
    <property type="evidence" value="ECO:0007669"/>
    <property type="project" value="UniProtKB-SubCell"/>
</dbReference>
<sequence>MSTINDDRRLTHSVEGPAGDPRRWLALPILLTGAFLPILDFNVVNLALPAIRQNLHATSSEVEFIISAYAATYAVFLITGGRLGDLLGRKRMFVTGVAGFTLSSILCGFAWSGPALIAGRILQGLTATIMAPQVLASIRVLFPPAEQGRALALYGATFGFANICGQLLGGALVSFHPFGFSWQAIFLINVPIGLIAFAGGLLFLGDSRAEHAQRLDIGGVVLLSLALGLLIYPLVQGRETGWPAWIVAMLVASPFAFTAFIFFENSVARHGGSPLVELALFREDGFAVGVVMALTFYMLSSFYLTFSVYLQAGLHLTPLHAGLETLPFAIGFFVASLGSARVTQRLGKFALTLGFALQVIGFGIAMLTVEAILSGGLQVGLVIGGLGFGTVMPSVIKAVIGGVAPKLAGLASGIVISTFQIGSALGVAIIGGVFYGVLGTAQDADAFRHAFATALGCNVVLLTFGGLLSLWLPGRQHKLATTGTTQERRC</sequence>
<dbReference type="RefSeq" id="WP_059516392.1">
    <property type="nucleotide sequence ID" value="NZ_LOWA01000030.1"/>
</dbReference>
<evidence type="ECO:0000256" key="3">
    <source>
        <dbReference type="ARBA" id="ARBA00022989"/>
    </source>
</evidence>
<dbReference type="Proteomes" id="UP000062788">
    <property type="component" value="Unassembled WGS sequence"/>
</dbReference>
<feature type="transmembrane region" description="Helical" evidence="5">
    <location>
        <begin position="217"/>
        <end position="235"/>
    </location>
</feature>
<dbReference type="OrthoDB" id="9807274at2"/>
<feature type="domain" description="Major facilitator superfamily (MFS) profile" evidence="6">
    <location>
        <begin position="26"/>
        <end position="477"/>
    </location>
</feature>
<keyword evidence="4 5" id="KW-0472">Membrane</keyword>
<dbReference type="PANTHER" id="PTHR42718">
    <property type="entry name" value="MAJOR FACILITATOR SUPERFAMILY MULTIDRUG TRANSPORTER MFSC"/>
    <property type="match status" value="1"/>
</dbReference>
<dbReference type="Gene3D" id="1.20.1250.20">
    <property type="entry name" value="MFS general substrate transporter like domains"/>
    <property type="match status" value="1"/>
</dbReference>
<feature type="transmembrane region" description="Helical" evidence="5">
    <location>
        <begin position="24"/>
        <end position="44"/>
    </location>
</feature>
<keyword evidence="3 5" id="KW-1133">Transmembrane helix</keyword>
<gene>
    <name evidence="7" type="ORF">WS67_11540</name>
</gene>
<evidence type="ECO:0000259" key="6">
    <source>
        <dbReference type="PROSITE" id="PS50850"/>
    </source>
</evidence>
<feature type="transmembrane region" description="Helical" evidence="5">
    <location>
        <begin position="407"/>
        <end position="438"/>
    </location>
</feature>
<feature type="transmembrane region" description="Helical" evidence="5">
    <location>
        <begin position="117"/>
        <end position="138"/>
    </location>
</feature>
<accession>A0A103E2Y5</accession>
<feature type="transmembrane region" description="Helical" evidence="5">
    <location>
        <begin position="64"/>
        <end position="81"/>
    </location>
</feature>
<feature type="transmembrane region" description="Helical" evidence="5">
    <location>
        <begin position="318"/>
        <end position="337"/>
    </location>
</feature>
<reference evidence="7 8" key="1">
    <citation type="submission" date="2015-11" db="EMBL/GenBank/DDBJ databases">
        <title>Expanding the genomic diversity of Burkholderia species for the development of highly accurate diagnostics.</title>
        <authorList>
            <person name="Sahl J."/>
            <person name="Keim P."/>
            <person name="Wagner D."/>
        </authorList>
    </citation>
    <scope>NUCLEOTIDE SEQUENCE [LARGE SCALE GENOMIC DNA]</scope>
    <source>
        <strain evidence="7 8">TSV85</strain>
    </source>
</reference>
<comment type="subcellular location">
    <subcellularLocation>
        <location evidence="1">Membrane</location>
        <topology evidence="1">Multi-pass membrane protein</topology>
    </subcellularLocation>
</comment>
<dbReference type="InterPro" id="IPR036259">
    <property type="entry name" value="MFS_trans_sf"/>
</dbReference>
<feature type="transmembrane region" description="Helical" evidence="5">
    <location>
        <begin position="450"/>
        <end position="472"/>
    </location>
</feature>
<dbReference type="CDD" id="cd17321">
    <property type="entry name" value="MFS_MMR_MDR_like"/>
    <property type="match status" value="1"/>
</dbReference>
<feature type="transmembrane region" description="Helical" evidence="5">
    <location>
        <begin position="184"/>
        <end position="205"/>
    </location>
</feature>
<dbReference type="PROSITE" id="PS50850">
    <property type="entry name" value="MFS"/>
    <property type="match status" value="1"/>
</dbReference>
<evidence type="ECO:0000313" key="7">
    <source>
        <dbReference type="EMBL" id="KVE27403.1"/>
    </source>
</evidence>
<dbReference type="Pfam" id="PF07690">
    <property type="entry name" value="MFS_1"/>
    <property type="match status" value="1"/>
</dbReference>
<keyword evidence="2 5" id="KW-0812">Transmembrane</keyword>
<proteinExistence type="predicted"/>
<dbReference type="EMBL" id="LOWA01000030">
    <property type="protein sequence ID" value="KVE27403.1"/>
    <property type="molecule type" value="Genomic_DNA"/>
</dbReference>
<dbReference type="InterPro" id="IPR011701">
    <property type="entry name" value="MFS"/>
</dbReference>
<dbReference type="SUPFAM" id="SSF103473">
    <property type="entry name" value="MFS general substrate transporter"/>
    <property type="match status" value="1"/>
</dbReference>
<evidence type="ECO:0000256" key="1">
    <source>
        <dbReference type="ARBA" id="ARBA00004141"/>
    </source>
</evidence>
<feature type="transmembrane region" description="Helical" evidence="5">
    <location>
        <begin position="93"/>
        <end position="111"/>
    </location>
</feature>
<dbReference type="PANTHER" id="PTHR42718:SF39">
    <property type="entry name" value="ACTINORHODIN TRANSPORTER-RELATED"/>
    <property type="match status" value="1"/>
</dbReference>
<keyword evidence="8" id="KW-1185">Reference proteome</keyword>
<evidence type="ECO:0000256" key="4">
    <source>
        <dbReference type="ARBA" id="ARBA00023136"/>
    </source>
</evidence>
<feature type="transmembrane region" description="Helical" evidence="5">
    <location>
        <begin position="241"/>
        <end position="263"/>
    </location>
</feature>